<evidence type="ECO:0000313" key="3">
    <source>
        <dbReference type="Proteomes" id="UP000808349"/>
    </source>
</evidence>
<comment type="caution">
    <text evidence="2">The sequence shown here is derived from an EMBL/GenBank/DDBJ whole genome shotgun (WGS) entry which is preliminary data.</text>
</comment>
<proteinExistence type="predicted"/>
<feature type="signal peptide" evidence="1">
    <location>
        <begin position="1"/>
        <end position="21"/>
    </location>
</feature>
<evidence type="ECO:0000313" key="2">
    <source>
        <dbReference type="EMBL" id="MBK9717246.1"/>
    </source>
</evidence>
<accession>A0A9D7S995</accession>
<keyword evidence="1" id="KW-0732">Signal</keyword>
<dbReference type="EMBL" id="JADKFW010000004">
    <property type="protein sequence ID" value="MBK9717246.1"/>
    <property type="molecule type" value="Genomic_DNA"/>
</dbReference>
<organism evidence="2 3">
    <name type="scientific">Candidatus Defluviibacterium haderslevense</name>
    <dbReference type="NCBI Taxonomy" id="2981993"/>
    <lineage>
        <taxon>Bacteria</taxon>
        <taxon>Pseudomonadati</taxon>
        <taxon>Bacteroidota</taxon>
        <taxon>Saprospiria</taxon>
        <taxon>Saprospirales</taxon>
        <taxon>Saprospiraceae</taxon>
        <taxon>Candidatus Defluviibacterium</taxon>
    </lineage>
</organism>
<reference evidence="2 3" key="1">
    <citation type="submission" date="2020-10" db="EMBL/GenBank/DDBJ databases">
        <title>Connecting structure to function with the recovery of over 1000 high-quality activated sludge metagenome-assembled genomes encoding full-length rRNA genes using long-read sequencing.</title>
        <authorList>
            <person name="Singleton C.M."/>
            <person name="Petriglieri F."/>
            <person name="Kristensen J.M."/>
            <person name="Kirkegaard R.H."/>
            <person name="Michaelsen T.Y."/>
            <person name="Andersen M.H."/>
            <person name="Karst S.M."/>
            <person name="Dueholm M.S."/>
            <person name="Nielsen P.H."/>
            <person name="Albertsen M."/>
        </authorList>
    </citation>
    <scope>NUCLEOTIDE SEQUENCE [LARGE SCALE GENOMIC DNA]</scope>
    <source>
        <strain evidence="2">Ribe_18-Q3-R11-54_BAT3C.373</strain>
    </source>
</reference>
<gene>
    <name evidence="2" type="ORF">IPO85_07005</name>
</gene>
<feature type="chain" id="PRO_5039314667" description="Phosphate-selective porin O and P" evidence="1">
    <location>
        <begin position="22"/>
        <end position="431"/>
    </location>
</feature>
<dbReference type="AlphaFoldDB" id="A0A9D7S995"/>
<sequence>MNLLKCLLVICMCLSITLLSAQEEVANPMDTMGTAINKLQSDLYILKKLKISGYVQAQYQIADTAGISSFAGGNFPAAVDNRFDVRRGRLKFTYTSGLTSSVIQFDVTQRGVNFKDVFLSVTEPWKSSLSLTMGMFNRPFSFENEYSSSLRESPERARIVQAFLPGERDLGAKLSFQAPKPSKWNILKIEAGLFNGTGLAGTNDFDSFKDFIGNIGIAKTTRNEKINYGLRFSYYNGGIKQGNKFVYSNIETNPSGILAWIVDSTSSNLNSKAKREYLGVDAQLTWDLPIGITALRGEYITGHQAGSSTSSSSPNTGTAPTGDTYIRPFTGGYVILAQNIMQSKHQLVVKYDWYDPNTEVSKDDIGKSGSKLTGTDIMYSTIGIGWNYRMNTNVKFMAYYDIVTNETSQNLSAFAKDLKDNVLTLRLQYKF</sequence>
<dbReference type="SUPFAM" id="SSF56935">
    <property type="entry name" value="Porins"/>
    <property type="match status" value="1"/>
</dbReference>
<dbReference type="InterPro" id="IPR023614">
    <property type="entry name" value="Porin_dom_sf"/>
</dbReference>
<dbReference type="Gene3D" id="2.40.160.10">
    <property type="entry name" value="Porin"/>
    <property type="match status" value="1"/>
</dbReference>
<evidence type="ECO:0000256" key="1">
    <source>
        <dbReference type="SAM" id="SignalP"/>
    </source>
</evidence>
<dbReference type="Proteomes" id="UP000808349">
    <property type="component" value="Unassembled WGS sequence"/>
</dbReference>
<evidence type="ECO:0008006" key="4">
    <source>
        <dbReference type="Google" id="ProtNLM"/>
    </source>
</evidence>
<protein>
    <recommendedName>
        <fullName evidence="4">Phosphate-selective porin O and P</fullName>
    </recommendedName>
</protein>
<name>A0A9D7S995_9BACT</name>